<dbReference type="InterPro" id="IPR005249">
    <property type="entry name" value="YqeK"/>
</dbReference>
<dbReference type="RefSeq" id="WP_324620095.1">
    <property type="nucleotide sequence ID" value="NZ_JAYKOT010000003.1"/>
</dbReference>
<dbReference type="GO" id="GO:0000166">
    <property type="term" value="F:nucleotide binding"/>
    <property type="evidence" value="ECO:0007669"/>
    <property type="project" value="UniProtKB-KW"/>
</dbReference>
<reference evidence="8 9" key="1">
    <citation type="submission" date="2024-01" db="EMBL/GenBank/DDBJ databases">
        <title>Complete genome sequence of Citroniella saccharovorans strain M6.X9, isolated from human fecal sample.</title>
        <authorList>
            <person name="Cheng G."/>
            <person name="Westerholm M."/>
            <person name="Schnurer A."/>
        </authorList>
    </citation>
    <scope>NUCLEOTIDE SEQUENCE [LARGE SCALE GENOMIC DNA]</scope>
    <source>
        <strain evidence="8 9">DSM 29873</strain>
    </source>
</reference>
<dbReference type="NCBIfam" id="TIGR00488">
    <property type="entry name" value="bis(5'-nucleosyl)-tetraphosphatase (symmetrical) YqeK"/>
    <property type="match status" value="1"/>
</dbReference>
<keyword evidence="9" id="KW-1185">Reference proteome</keyword>
<keyword evidence="3" id="KW-0547">Nucleotide-binding</keyword>
<comment type="caution">
    <text evidence="8">The sequence shown here is derived from an EMBL/GenBank/DDBJ whole genome shotgun (WGS) entry which is preliminary data.</text>
</comment>
<dbReference type="Gene3D" id="1.10.3210.10">
    <property type="entry name" value="Hypothetical protein af1432"/>
    <property type="match status" value="1"/>
</dbReference>
<dbReference type="PANTHER" id="PTHR35795">
    <property type="entry name" value="SLR1885 PROTEIN"/>
    <property type="match status" value="1"/>
</dbReference>
<evidence type="ECO:0000313" key="8">
    <source>
        <dbReference type="EMBL" id="MEB3429941.1"/>
    </source>
</evidence>
<name>A0AAW9MUW6_9FIRM</name>
<keyword evidence="2" id="KW-0479">Metal-binding</keyword>
<dbReference type="EC" id="3.6.1.41" evidence="1"/>
<evidence type="ECO:0000256" key="3">
    <source>
        <dbReference type="ARBA" id="ARBA00022741"/>
    </source>
</evidence>
<gene>
    <name evidence="8" type="primary">yqeK</name>
    <name evidence="8" type="ORF">VLK81_07965</name>
</gene>
<dbReference type="InterPro" id="IPR006674">
    <property type="entry name" value="HD_domain"/>
</dbReference>
<evidence type="ECO:0000313" key="9">
    <source>
        <dbReference type="Proteomes" id="UP001357733"/>
    </source>
</evidence>
<keyword evidence="5" id="KW-0408">Iron</keyword>
<evidence type="ECO:0000256" key="4">
    <source>
        <dbReference type="ARBA" id="ARBA00022801"/>
    </source>
</evidence>
<evidence type="ECO:0000259" key="7">
    <source>
        <dbReference type="PROSITE" id="PS51831"/>
    </source>
</evidence>
<protein>
    <recommendedName>
        <fullName evidence="1">bis(5'-nucleosyl)-tetraphosphatase (symmetrical)</fullName>
        <ecNumber evidence="1">3.6.1.41</ecNumber>
    </recommendedName>
</protein>
<dbReference type="GO" id="GO:0046872">
    <property type="term" value="F:metal ion binding"/>
    <property type="evidence" value="ECO:0007669"/>
    <property type="project" value="UniProtKB-KW"/>
</dbReference>
<dbReference type="SMART" id="SM00471">
    <property type="entry name" value="HDc"/>
    <property type="match status" value="1"/>
</dbReference>
<feature type="domain" description="HD" evidence="7">
    <location>
        <begin position="20"/>
        <end position="134"/>
    </location>
</feature>
<proteinExistence type="predicted"/>
<dbReference type="SUPFAM" id="SSF109604">
    <property type="entry name" value="HD-domain/PDEase-like"/>
    <property type="match status" value="1"/>
</dbReference>
<dbReference type="InterPro" id="IPR051094">
    <property type="entry name" value="Diverse_Catalytic_Enzymes"/>
</dbReference>
<dbReference type="Proteomes" id="UP001357733">
    <property type="component" value="Unassembled WGS sequence"/>
</dbReference>
<dbReference type="Pfam" id="PF01966">
    <property type="entry name" value="HD"/>
    <property type="match status" value="1"/>
</dbReference>
<dbReference type="AlphaFoldDB" id="A0AAW9MUW6"/>
<evidence type="ECO:0000256" key="6">
    <source>
        <dbReference type="ARBA" id="ARBA00049417"/>
    </source>
</evidence>
<comment type="catalytic activity">
    <reaction evidence="6">
        <text>P(1),P(4)-bis(5'-adenosyl) tetraphosphate + H2O = 2 ADP + 2 H(+)</text>
        <dbReference type="Rhea" id="RHEA:24252"/>
        <dbReference type="ChEBI" id="CHEBI:15377"/>
        <dbReference type="ChEBI" id="CHEBI:15378"/>
        <dbReference type="ChEBI" id="CHEBI:58141"/>
        <dbReference type="ChEBI" id="CHEBI:456216"/>
        <dbReference type="EC" id="3.6.1.41"/>
    </reaction>
</comment>
<accession>A0AAW9MUW6</accession>
<organism evidence="8 9">
    <name type="scientific">Citroniella saccharovorans</name>
    <dbReference type="NCBI Taxonomy" id="2053367"/>
    <lineage>
        <taxon>Bacteria</taxon>
        <taxon>Bacillati</taxon>
        <taxon>Bacillota</taxon>
        <taxon>Tissierellia</taxon>
        <taxon>Tissierellales</taxon>
        <taxon>Peptoniphilaceae</taxon>
        <taxon>Citroniella</taxon>
    </lineage>
</organism>
<dbReference type="PANTHER" id="PTHR35795:SF1">
    <property type="entry name" value="BIS(5'-NUCLEOSYL)-TETRAPHOSPHATASE, SYMMETRICAL"/>
    <property type="match status" value="1"/>
</dbReference>
<dbReference type="PROSITE" id="PS51831">
    <property type="entry name" value="HD"/>
    <property type="match status" value="1"/>
</dbReference>
<evidence type="ECO:0000256" key="1">
    <source>
        <dbReference type="ARBA" id="ARBA00012506"/>
    </source>
</evidence>
<dbReference type="EMBL" id="JAYKOT010000003">
    <property type="protein sequence ID" value="MEB3429941.1"/>
    <property type="molecule type" value="Genomic_DNA"/>
</dbReference>
<dbReference type="GO" id="GO:0008803">
    <property type="term" value="F:bis(5'-nucleosyl)-tetraphosphatase (symmetrical) activity"/>
    <property type="evidence" value="ECO:0007669"/>
    <property type="project" value="UniProtKB-EC"/>
</dbReference>
<evidence type="ECO:0000256" key="2">
    <source>
        <dbReference type="ARBA" id="ARBA00022723"/>
    </source>
</evidence>
<keyword evidence="4 8" id="KW-0378">Hydrolase</keyword>
<evidence type="ECO:0000256" key="5">
    <source>
        <dbReference type="ARBA" id="ARBA00023004"/>
    </source>
</evidence>
<dbReference type="CDD" id="cd00077">
    <property type="entry name" value="HDc"/>
    <property type="match status" value="1"/>
</dbReference>
<dbReference type="InterPro" id="IPR003607">
    <property type="entry name" value="HD/PDEase_dom"/>
</dbReference>
<sequence>MVDKKEEIVSFLKKNIKESRVSHIFRVSEYARKLAKYYGLNEDKAEIAALLHDCAKGIEDNFSNSLVETEEFKILDLKNYPKLSHAAFAVILARDKFNIYDEDILNAIKFHTTSRQMASDLENIIFLADKLEPGRTYKEREKLEKAAFTSLALGTLETLNANIIYLIEENRTIHPLALESRNYLLKKLEGNI</sequence>